<keyword evidence="10" id="KW-0503">Monooxygenase</keyword>
<protein>
    <submittedName>
        <fullName evidence="13">Uncharacterized protein</fullName>
    </submittedName>
</protein>
<keyword evidence="7" id="KW-1133">Transmembrane helix</keyword>
<comment type="subcellular location">
    <subcellularLocation>
        <location evidence="2">Membrane</location>
        <topology evidence="2">Single-pass membrane protein</topology>
    </subcellularLocation>
</comment>
<feature type="chain" id="PRO_5014116272" evidence="12">
    <location>
        <begin position="22"/>
        <end position="104"/>
    </location>
</feature>
<evidence type="ECO:0000256" key="12">
    <source>
        <dbReference type="SAM" id="SignalP"/>
    </source>
</evidence>
<evidence type="ECO:0000313" key="14">
    <source>
        <dbReference type="Proteomes" id="UP000236630"/>
    </source>
</evidence>
<gene>
    <name evidence="13" type="ORF">CUMW_248510</name>
</gene>
<evidence type="ECO:0000256" key="4">
    <source>
        <dbReference type="ARBA" id="ARBA00022617"/>
    </source>
</evidence>
<comment type="cofactor">
    <cofactor evidence="1">
        <name>heme</name>
        <dbReference type="ChEBI" id="CHEBI:30413"/>
    </cofactor>
</comment>
<dbReference type="AlphaFoldDB" id="A0A2H5QP61"/>
<dbReference type="PANTHER" id="PTHR47955:SF22">
    <property type="entry name" value="CYTOCHROME P450 83B1-LIKE"/>
    <property type="match status" value="1"/>
</dbReference>
<evidence type="ECO:0000256" key="1">
    <source>
        <dbReference type="ARBA" id="ARBA00001971"/>
    </source>
</evidence>
<keyword evidence="6" id="KW-0479">Metal-binding</keyword>
<keyword evidence="4" id="KW-0349">Heme</keyword>
<proteinExistence type="inferred from homology"/>
<keyword evidence="9" id="KW-0408">Iron</keyword>
<keyword evidence="14" id="KW-1185">Reference proteome</keyword>
<evidence type="ECO:0000256" key="6">
    <source>
        <dbReference type="ARBA" id="ARBA00022723"/>
    </source>
</evidence>
<comment type="caution">
    <text evidence="13">The sequence shown here is derived from an EMBL/GenBank/DDBJ whole genome shotgun (WGS) entry which is preliminary data.</text>
</comment>
<evidence type="ECO:0000256" key="11">
    <source>
        <dbReference type="ARBA" id="ARBA00023136"/>
    </source>
</evidence>
<dbReference type="GO" id="GO:0004497">
    <property type="term" value="F:monooxygenase activity"/>
    <property type="evidence" value="ECO:0007669"/>
    <property type="project" value="UniProtKB-KW"/>
</dbReference>
<evidence type="ECO:0000256" key="9">
    <source>
        <dbReference type="ARBA" id="ARBA00023004"/>
    </source>
</evidence>
<feature type="signal peptide" evidence="12">
    <location>
        <begin position="1"/>
        <end position="21"/>
    </location>
</feature>
<evidence type="ECO:0000256" key="10">
    <source>
        <dbReference type="ARBA" id="ARBA00023033"/>
    </source>
</evidence>
<accession>A0A2H5QP61</accession>
<keyword evidence="8" id="KW-0560">Oxidoreductase</keyword>
<evidence type="ECO:0000256" key="3">
    <source>
        <dbReference type="ARBA" id="ARBA00010617"/>
    </source>
</evidence>
<dbReference type="PANTHER" id="PTHR47955">
    <property type="entry name" value="CYTOCHROME P450 FAMILY 71 PROTEIN"/>
    <property type="match status" value="1"/>
</dbReference>
<dbReference type="EMBL" id="BDQV01000574">
    <property type="protein sequence ID" value="GAY66408.1"/>
    <property type="molecule type" value="Genomic_DNA"/>
</dbReference>
<keyword evidence="12" id="KW-0732">Signal</keyword>
<keyword evidence="11" id="KW-0472">Membrane</keyword>
<evidence type="ECO:0000256" key="7">
    <source>
        <dbReference type="ARBA" id="ARBA00022989"/>
    </source>
</evidence>
<dbReference type="STRING" id="55188.A0A2H5QP61"/>
<evidence type="ECO:0000256" key="8">
    <source>
        <dbReference type="ARBA" id="ARBA00023002"/>
    </source>
</evidence>
<dbReference type="Proteomes" id="UP000236630">
    <property type="component" value="Unassembled WGS sequence"/>
</dbReference>
<comment type="similarity">
    <text evidence="3">Belongs to the cytochrome P450 family.</text>
</comment>
<dbReference type="GO" id="GO:0046872">
    <property type="term" value="F:metal ion binding"/>
    <property type="evidence" value="ECO:0007669"/>
    <property type="project" value="UniProtKB-KW"/>
</dbReference>
<evidence type="ECO:0000256" key="2">
    <source>
        <dbReference type="ARBA" id="ARBA00004167"/>
    </source>
</evidence>
<organism evidence="13 14">
    <name type="scientific">Citrus unshiu</name>
    <name type="common">Satsuma mandarin</name>
    <name type="synonym">Citrus nobilis var. unshiu</name>
    <dbReference type="NCBI Taxonomy" id="55188"/>
    <lineage>
        <taxon>Eukaryota</taxon>
        <taxon>Viridiplantae</taxon>
        <taxon>Streptophyta</taxon>
        <taxon>Embryophyta</taxon>
        <taxon>Tracheophyta</taxon>
        <taxon>Spermatophyta</taxon>
        <taxon>Magnoliopsida</taxon>
        <taxon>eudicotyledons</taxon>
        <taxon>Gunneridae</taxon>
        <taxon>Pentapetalae</taxon>
        <taxon>rosids</taxon>
        <taxon>malvids</taxon>
        <taxon>Sapindales</taxon>
        <taxon>Rutaceae</taxon>
        <taxon>Aurantioideae</taxon>
        <taxon>Citrus</taxon>
    </lineage>
</organism>
<sequence>MAWHRSFRWAVPAMTLTITLATMDKEILRTHDLQFCTRPHPTSTTEVILQLLKDLAKWHLHPTMISNVQNFRPLREDEVWRMIEKISKSVITSKLINLSVKTKY</sequence>
<name>A0A2H5QP61_CITUN</name>
<reference evidence="13 14" key="1">
    <citation type="journal article" date="2017" name="Front. Genet.">
        <title>Draft sequencing of the heterozygous diploid genome of Satsuma (Citrus unshiu Marc.) using a hybrid assembly approach.</title>
        <authorList>
            <person name="Shimizu T."/>
            <person name="Tanizawa Y."/>
            <person name="Mochizuki T."/>
            <person name="Nagasaki H."/>
            <person name="Yoshioka T."/>
            <person name="Toyoda A."/>
            <person name="Fujiyama A."/>
            <person name="Kaminuma E."/>
            <person name="Nakamura Y."/>
        </authorList>
    </citation>
    <scope>NUCLEOTIDE SEQUENCE [LARGE SCALE GENOMIC DNA]</scope>
    <source>
        <strain evidence="14">cv. Miyagawa wase</strain>
    </source>
</reference>
<evidence type="ECO:0000256" key="5">
    <source>
        <dbReference type="ARBA" id="ARBA00022692"/>
    </source>
</evidence>
<evidence type="ECO:0000313" key="13">
    <source>
        <dbReference type="EMBL" id="GAY66408.1"/>
    </source>
</evidence>
<keyword evidence="5" id="KW-0812">Transmembrane</keyword>
<dbReference type="GO" id="GO:0016020">
    <property type="term" value="C:membrane"/>
    <property type="evidence" value="ECO:0007669"/>
    <property type="project" value="UniProtKB-SubCell"/>
</dbReference>